<dbReference type="FunFam" id="1.25.10.10:FF:000578">
    <property type="entry name" value="RING-type E3 ubiquitin transferase"/>
    <property type="match status" value="1"/>
</dbReference>
<dbReference type="SMART" id="SM00504">
    <property type="entry name" value="Ubox"/>
    <property type="match status" value="1"/>
</dbReference>
<dbReference type="PROSITE" id="PS50176">
    <property type="entry name" value="ARM_REPEAT"/>
    <property type="match status" value="1"/>
</dbReference>
<dbReference type="InterPro" id="IPR011989">
    <property type="entry name" value="ARM-like"/>
</dbReference>
<dbReference type="SUPFAM" id="SSF48371">
    <property type="entry name" value="ARM repeat"/>
    <property type="match status" value="1"/>
</dbReference>
<dbReference type="PANTHER" id="PTHR23315">
    <property type="entry name" value="U BOX DOMAIN-CONTAINING"/>
    <property type="match status" value="1"/>
</dbReference>
<dbReference type="Pfam" id="PF00514">
    <property type="entry name" value="Arm"/>
    <property type="match status" value="2"/>
</dbReference>
<dbReference type="InterPro" id="IPR013083">
    <property type="entry name" value="Znf_RING/FYVE/PHD"/>
</dbReference>
<feature type="repeat" description="ARM" evidence="8">
    <location>
        <begin position="313"/>
        <end position="350"/>
    </location>
</feature>
<evidence type="ECO:0000256" key="5">
    <source>
        <dbReference type="ARBA" id="ARBA00022679"/>
    </source>
</evidence>
<dbReference type="SUPFAM" id="SSF57850">
    <property type="entry name" value="RING/U-box"/>
    <property type="match status" value="1"/>
</dbReference>
<evidence type="ECO:0000256" key="8">
    <source>
        <dbReference type="PROSITE-ProRule" id="PRU00259"/>
    </source>
</evidence>
<evidence type="ECO:0000259" key="9">
    <source>
        <dbReference type="PROSITE" id="PS51698"/>
    </source>
</evidence>
<comment type="pathway">
    <text evidence="3">Protein modification; protein ubiquitination.</text>
</comment>
<accession>A0AAD9XQC5</accession>
<gene>
    <name evidence="10" type="ORF">Ddye_002413</name>
</gene>
<dbReference type="InterPro" id="IPR003613">
    <property type="entry name" value="Ubox_domain"/>
</dbReference>
<keyword evidence="11" id="KW-1185">Reference proteome</keyword>
<evidence type="ECO:0000313" key="11">
    <source>
        <dbReference type="Proteomes" id="UP001280121"/>
    </source>
</evidence>
<dbReference type="Gene3D" id="1.25.10.10">
    <property type="entry name" value="Leucine-rich Repeat Variant"/>
    <property type="match status" value="1"/>
</dbReference>
<evidence type="ECO:0000256" key="4">
    <source>
        <dbReference type="ARBA" id="ARBA00012483"/>
    </source>
</evidence>
<dbReference type="GO" id="GO:0061630">
    <property type="term" value="F:ubiquitin protein ligase activity"/>
    <property type="evidence" value="ECO:0007669"/>
    <property type="project" value="UniProtKB-EC"/>
</dbReference>
<comment type="function">
    <text evidence="2">Functions as an E3 ubiquitin ligase.</text>
</comment>
<feature type="domain" description="U-box" evidence="9">
    <location>
        <begin position="26"/>
        <end position="100"/>
    </location>
</feature>
<comment type="caution">
    <text evidence="10">The sequence shown here is derived from an EMBL/GenBank/DDBJ whole genome shotgun (WGS) entry which is preliminary data.</text>
</comment>
<evidence type="ECO:0000313" key="10">
    <source>
        <dbReference type="EMBL" id="KAK2663839.1"/>
    </source>
</evidence>
<reference evidence="10" key="1">
    <citation type="journal article" date="2023" name="Plant J.">
        <title>Genome sequences and population genomics provide insights into the demographic history, inbreeding, and mutation load of two 'living fossil' tree species of Dipteronia.</title>
        <authorList>
            <person name="Feng Y."/>
            <person name="Comes H.P."/>
            <person name="Chen J."/>
            <person name="Zhu S."/>
            <person name="Lu R."/>
            <person name="Zhang X."/>
            <person name="Li P."/>
            <person name="Qiu J."/>
            <person name="Olsen K.M."/>
            <person name="Qiu Y."/>
        </authorList>
    </citation>
    <scope>NUCLEOTIDE SEQUENCE</scope>
    <source>
        <strain evidence="10">KIB01</strain>
    </source>
</reference>
<comment type="catalytic activity">
    <reaction evidence="1">
        <text>S-ubiquitinyl-[E2 ubiquitin-conjugating enzyme]-L-cysteine + [acceptor protein]-L-lysine = [E2 ubiquitin-conjugating enzyme]-L-cysteine + N(6)-ubiquitinyl-[acceptor protein]-L-lysine.</text>
        <dbReference type="EC" id="2.3.2.27"/>
    </reaction>
</comment>
<evidence type="ECO:0000256" key="7">
    <source>
        <dbReference type="ARBA" id="ARBA00022786"/>
    </source>
</evidence>
<dbReference type="Proteomes" id="UP001280121">
    <property type="component" value="Unassembled WGS sequence"/>
</dbReference>
<evidence type="ECO:0000256" key="3">
    <source>
        <dbReference type="ARBA" id="ARBA00004906"/>
    </source>
</evidence>
<dbReference type="Gene3D" id="3.30.40.10">
    <property type="entry name" value="Zinc/RING finger domain, C3HC4 (zinc finger)"/>
    <property type="match status" value="1"/>
</dbReference>
<dbReference type="PANTHER" id="PTHR23315:SF276">
    <property type="entry name" value="U-BOX DOMAIN-CONTAINING PROTEIN 38"/>
    <property type="match status" value="1"/>
</dbReference>
<dbReference type="Pfam" id="PF04564">
    <property type="entry name" value="U-box"/>
    <property type="match status" value="1"/>
</dbReference>
<name>A0AAD9XQC5_9ROSI</name>
<dbReference type="InterPro" id="IPR016024">
    <property type="entry name" value="ARM-type_fold"/>
</dbReference>
<dbReference type="GO" id="GO:0016567">
    <property type="term" value="P:protein ubiquitination"/>
    <property type="evidence" value="ECO:0007669"/>
    <property type="project" value="InterPro"/>
</dbReference>
<organism evidence="10 11">
    <name type="scientific">Dipteronia dyeriana</name>
    <dbReference type="NCBI Taxonomy" id="168575"/>
    <lineage>
        <taxon>Eukaryota</taxon>
        <taxon>Viridiplantae</taxon>
        <taxon>Streptophyta</taxon>
        <taxon>Embryophyta</taxon>
        <taxon>Tracheophyta</taxon>
        <taxon>Spermatophyta</taxon>
        <taxon>Magnoliopsida</taxon>
        <taxon>eudicotyledons</taxon>
        <taxon>Gunneridae</taxon>
        <taxon>Pentapetalae</taxon>
        <taxon>rosids</taxon>
        <taxon>malvids</taxon>
        <taxon>Sapindales</taxon>
        <taxon>Sapindaceae</taxon>
        <taxon>Hippocastanoideae</taxon>
        <taxon>Acereae</taxon>
        <taxon>Dipteronia</taxon>
    </lineage>
</organism>
<evidence type="ECO:0000256" key="2">
    <source>
        <dbReference type="ARBA" id="ARBA00003861"/>
    </source>
</evidence>
<evidence type="ECO:0000256" key="1">
    <source>
        <dbReference type="ARBA" id="ARBA00000900"/>
    </source>
</evidence>
<keyword evidence="7" id="KW-0833">Ubl conjugation pathway</keyword>
<keyword evidence="5" id="KW-0808">Transferase</keyword>
<dbReference type="InterPro" id="IPR000225">
    <property type="entry name" value="Armadillo"/>
</dbReference>
<protein>
    <recommendedName>
        <fullName evidence="4">RING-type E3 ubiquitin transferase</fullName>
        <ecNumber evidence="4">2.3.2.27</ecNumber>
    </recommendedName>
</protein>
<evidence type="ECO:0000256" key="6">
    <source>
        <dbReference type="ARBA" id="ARBA00022737"/>
    </source>
</evidence>
<proteinExistence type="predicted"/>
<dbReference type="AlphaFoldDB" id="A0AAD9XQC5"/>
<keyword evidence="6" id="KW-0677">Repeat</keyword>
<sequence length="539" mass="58777">MGGNGKLHRWKISFYHRSSGSTADKQPPKEFVCPVAGSLMFDPVVVSSGQTFDRVSVDVCRELGFVPVMEDGLRPDFGAVFPNLAMKQTIFKWCDSSGIEHPSKPDYGSVKTAVRTKMESERPPSSSYSRSTPDIRFSERELLRGVADNPPVLLSHAATELNPRVNHFYSSSSEESVVVAPPSPLTPLPLTTRPACYSATTSSSSSLTEITDAAETITHLNSSTDAASSPEEEEVVRKMRSGDIASQEEGAINLRKLTRTREDMRISLCTQNLLSALRPLIVSRYSVVQTNAMASLVNLSLEKPNKVTIVRSGFVPLLIDVLKSGSDESQEHAGGALFSLALEDENKMAIGVLGALQPLMHALRSESERTRHDSALALYHLTLIQSNRVKLIKLNAVPTLLTMVKSSDSVSRILLILCNLAACTEGKSAVLDANGVGILVGMLREESELDSEATRENCVAALFALSHGSMRFKGLAKEARLVEVLKDVEERGSQRAREKTTKRSTGKASWNPVDSVELVTELVPIYMAQTQPISDFLFL</sequence>
<dbReference type="PROSITE" id="PS51698">
    <property type="entry name" value="U_BOX"/>
    <property type="match status" value="1"/>
</dbReference>
<dbReference type="EMBL" id="JANJYI010000001">
    <property type="protein sequence ID" value="KAK2663839.1"/>
    <property type="molecule type" value="Genomic_DNA"/>
</dbReference>
<dbReference type="SMART" id="SM00185">
    <property type="entry name" value="ARM"/>
    <property type="match status" value="5"/>
</dbReference>
<dbReference type="EC" id="2.3.2.27" evidence="4"/>